<evidence type="ECO:0000313" key="2">
    <source>
        <dbReference type="Proteomes" id="UP000609121"/>
    </source>
</evidence>
<gene>
    <name evidence="1" type="ORF">ICN82_07505</name>
</gene>
<reference evidence="1" key="1">
    <citation type="submission" date="2020-09" db="EMBL/GenBank/DDBJ databases">
        <title>A novel bacterium of genus Mangrovicoccus, isolated from South China Sea.</title>
        <authorList>
            <person name="Huang H."/>
            <person name="Mo K."/>
            <person name="Hu Y."/>
        </authorList>
    </citation>
    <scope>NUCLEOTIDE SEQUENCE</scope>
    <source>
        <strain evidence="1">HB182678</strain>
    </source>
</reference>
<evidence type="ECO:0000313" key="1">
    <source>
        <dbReference type="EMBL" id="MBE3638047.1"/>
    </source>
</evidence>
<accession>A0A8J6YUU6</accession>
<comment type="caution">
    <text evidence="1">The sequence shown here is derived from an EMBL/GenBank/DDBJ whole genome shotgun (WGS) entry which is preliminary data.</text>
</comment>
<dbReference type="AlphaFoldDB" id="A0A8J6YUU6"/>
<proteinExistence type="predicted"/>
<keyword evidence="2" id="KW-1185">Reference proteome</keyword>
<dbReference type="Proteomes" id="UP000609121">
    <property type="component" value="Unassembled WGS sequence"/>
</dbReference>
<name>A0A8J6YUU6_9RHOB</name>
<organism evidence="1 2">
    <name type="scientific">Mangrovicoccus algicola</name>
    <dbReference type="NCBI Taxonomy" id="2771008"/>
    <lineage>
        <taxon>Bacteria</taxon>
        <taxon>Pseudomonadati</taxon>
        <taxon>Pseudomonadota</taxon>
        <taxon>Alphaproteobacteria</taxon>
        <taxon>Rhodobacterales</taxon>
        <taxon>Paracoccaceae</taxon>
        <taxon>Mangrovicoccus</taxon>
    </lineage>
</organism>
<sequence>MIDRFLIAGAMVGGAAMFPPPAAAQQDTRGGTILTARISSSAEADDNYSLSEKSPGEAYLWTNTLSFGMFSETRTDTFSGSASGDLRVADLPVTGTEGKLDNGEVSVDYQREIDDNRIWLNALANDVDLEFLDPLRYFDDDGSFDDTRGGGRRTLLTGRFGMELNGDGPARLSFSGHVYRNNYHDTTDDSLVDRDYQRLTALVGADVTETAEIYLQGEAYNSTRSNGNDSQSGELRIGTKADLSPITTLDANIGYQVVDLDYDDGAGDSRTEEGAVAALSLSRATPDGSVFLTAANSIYEGGQQTDVFLGREFIRPNGSFTGRAGISTTDASEVNPVFGLDYLRRGPTSQFRISANQSLTVDDDFNDRLNLALNTSYTQQINPVSSFTLSALAGRREDLEDEFDDQSVTRVTLSAQYDHAVSRDWSVSTGYRHRTRDEDDSGTASSNAVYLTLTRSFAARR</sequence>
<dbReference type="RefSeq" id="WP_193181340.1">
    <property type="nucleotide sequence ID" value="NZ_JACVXA010000015.1"/>
</dbReference>
<protein>
    <submittedName>
        <fullName evidence="1">Uncharacterized protein</fullName>
    </submittedName>
</protein>
<dbReference type="EMBL" id="JACVXA010000015">
    <property type="protein sequence ID" value="MBE3638047.1"/>
    <property type="molecule type" value="Genomic_DNA"/>
</dbReference>